<sequence>MPYPSRPPPPPAESPFRGREPDGLRLSGVHFSHADGQPVFQGLDLAVAPGEFVVVLGPSGCGKSTLLNLLSGFLPPDRGRVELNDVAVRPEMPELGYVFQSPHLFPWLNALDNVRFGLRMQGLLTPRQQADKALHYLRLVGLEAAAHKLPHQLSGGMRQRVALARALAPEPALLLADEPFAALDAMSRRHMNEELLRLWSALGQTVVFVTHDIDEAVFLADRVVVLGRAPRGIDCELLIDLPRPRQLPQTQRLPRFHALRDQLLDRIDHVTTQPA</sequence>
<comment type="similarity">
    <text evidence="1">Belongs to the ABC transporter superfamily.</text>
</comment>
<feature type="domain" description="ABC transporter" evidence="9">
    <location>
        <begin position="24"/>
        <end position="253"/>
    </location>
</feature>
<dbReference type="InterPro" id="IPR017871">
    <property type="entry name" value="ABC_transporter-like_CS"/>
</dbReference>
<name>A0ABS8XQF9_9BURK</name>
<keyword evidence="8" id="KW-0472">Membrane</keyword>
<dbReference type="SUPFAM" id="SSF52540">
    <property type="entry name" value="P-loop containing nucleoside triphosphate hydrolases"/>
    <property type="match status" value="1"/>
</dbReference>
<evidence type="ECO:0000256" key="8">
    <source>
        <dbReference type="ARBA" id="ARBA00023136"/>
    </source>
</evidence>
<keyword evidence="6 10" id="KW-0067">ATP-binding</keyword>
<dbReference type="EMBL" id="JAJTWU010000001">
    <property type="protein sequence ID" value="MCE4553383.1"/>
    <property type="molecule type" value="Genomic_DNA"/>
</dbReference>
<protein>
    <submittedName>
        <fullName evidence="10">ABC transporter ATP-binding protein</fullName>
    </submittedName>
</protein>
<dbReference type="Gene3D" id="3.40.50.300">
    <property type="entry name" value="P-loop containing nucleotide triphosphate hydrolases"/>
    <property type="match status" value="1"/>
</dbReference>
<dbReference type="PANTHER" id="PTHR42788:SF18">
    <property type="entry name" value="TAURINE IMPORT ATP-BINDING PROTEIN TAUB"/>
    <property type="match status" value="1"/>
</dbReference>
<dbReference type="GO" id="GO:0005524">
    <property type="term" value="F:ATP binding"/>
    <property type="evidence" value="ECO:0007669"/>
    <property type="project" value="UniProtKB-KW"/>
</dbReference>
<dbReference type="InterPro" id="IPR003593">
    <property type="entry name" value="AAA+_ATPase"/>
</dbReference>
<dbReference type="InterPro" id="IPR027417">
    <property type="entry name" value="P-loop_NTPase"/>
</dbReference>
<dbReference type="InterPro" id="IPR050166">
    <property type="entry name" value="ABC_transporter_ATP-bind"/>
</dbReference>
<dbReference type="CDD" id="cd03293">
    <property type="entry name" value="ABC_NrtD_SsuB_transporters"/>
    <property type="match status" value="1"/>
</dbReference>
<evidence type="ECO:0000313" key="11">
    <source>
        <dbReference type="Proteomes" id="UP001200741"/>
    </source>
</evidence>
<evidence type="ECO:0000256" key="5">
    <source>
        <dbReference type="ARBA" id="ARBA00022741"/>
    </source>
</evidence>
<evidence type="ECO:0000259" key="9">
    <source>
        <dbReference type="PROSITE" id="PS50893"/>
    </source>
</evidence>
<keyword evidence="4" id="KW-0997">Cell inner membrane</keyword>
<dbReference type="Proteomes" id="UP001200741">
    <property type="component" value="Unassembled WGS sequence"/>
</dbReference>
<accession>A0ABS8XQF9</accession>
<keyword evidence="2" id="KW-0813">Transport</keyword>
<gene>
    <name evidence="10" type="ORF">LXT13_02845</name>
</gene>
<dbReference type="PANTHER" id="PTHR42788">
    <property type="entry name" value="TAURINE IMPORT ATP-BINDING PROTEIN-RELATED"/>
    <property type="match status" value="1"/>
</dbReference>
<keyword evidence="11" id="KW-1185">Reference proteome</keyword>
<keyword evidence="5" id="KW-0547">Nucleotide-binding</keyword>
<evidence type="ECO:0000256" key="2">
    <source>
        <dbReference type="ARBA" id="ARBA00022448"/>
    </source>
</evidence>
<dbReference type="SMART" id="SM00382">
    <property type="entry name" value="AAA"/>
    <property type="match status" value="1"/>
</dbReference>
<organism evidence="10 11">
    <name type="scientific">Pelomonas cellulosilytica</name>
    <dbReference type="NCBI Taxonomy" id="2906762"/>
    <lineage>
        <taxon>Bacteria</taxon>
        <taxon>Pseudomonadati</taxon>
        <taxon>Pseudomonadota</taxon>
        <taxon>Betaproteobacteria</taxon>
        <taxon>Burkholderiales</taxon>
        <taxon>Sphaerotilaceae</taxon>
        <taxon>Roseateles</taxon>
    </lineage>
</organism>
<evidence type="ECO:0000256" key="1">
    <source>
        <dbReference type="ARBA" id="ARBA00005417"/>
    </source>
</evidence>
<evidence type="ECO:0000256" key="6">
    <source>
        <dbReference type="ARBA" id="ARBA00022840"/>
    </source>
</evidence>
<keyword evidence="3" id="KW-1003">Cell membrane</keyword>
<dbReference type="RefSeq" id="WP_233370085.1">
    <property type="nucleotide sequence ID" value="NZ_JAJTWU010000001.1"/>
</dbReference>
<keyword evidence="7" id="KW-1278">Translocase</keyword>
<dbReference type="InterPro" id="IPR003439">
    <property type="entry name" value="ABC_transporter-like_ATP-bd"/>
</dbReference>
<evidence type="ECO:0000256" key="7">
    <source>
        <dbReference type="ARBA" id="ARBA00022967"/>
    </source>
</evidence>
<evidence type="ECO:0000256" key="3">
    <source>
        <dbReference type="ARBA" id="ARBA00022475"/>
    </source>
</evidence>
<comment type="caution">
    <text evidence="10">The sequence shown here is derived from an EMBL/GenBank/DDBJ whole genome shotgun (WGS) entry which is preliminary data.</text>
</comment>
<dbReference type="Pfam" id="PF00005">
    <property type="entry name" value="ABC_tran"/>
    <property type="match status" value="1"/>
</dbReference>
<dbReference type="PROSITE" id="PS00211">
    <property type="entry name" value="ABC_TRANSPORTER_1"/>
    <property type="match status" value="1"/>
</dbReference>
<proteinExistence type="inferred from homology"/>
<evidence type="ECO:0000256" key="4">
    <source>
        <dbReference type="ARBA" id="ARBA00022519"/>
    </source>
</evidence>
<reference evidence="10 11" key="1">
    <citation type="submission" date="2021-12" db="EMBL/GenBank/DDBJ databases">
        <title>Genome seq of P8.</title>
        <authorList>
            <person name="Seo T."/>
        </authorList>
    </citation>
    <scope>NUCLEOTIDE SEQUENCE [LARGE SCALE GENOMIC DNA]</scope>
    <source>
        <strain evidence="10 11">P8</strain>
    </source>
</reference>
<dbReference type="PROSITE" id="PS50893">
    <property type="entry name" value="ABC_TRANSPORTER_2"/>
    <property type="match status" value="1"/>
</dbReference>
<evidence type="ECO:0000313" key="10">
    <source>
        <dbReference type="EMBL" id="MCE4553383.1"/>
    </source>
</evidence>